<dbReference type="EMBL" id="MSIE01000060">
    <property type="protein sequence ID" value="OLF12519.1"/>
    <property type="molecule type" value="Genomic_DNA"/>
</dbReference>
<comment type="caution">
    <text evidence="6">The sequence shown here is derived from an EMBL/GenBank/DDBJ whole genome shotgun (WGS) entry which is preliminary data.</text>
</comment>
<evidence type="ECO:0000256" key="4">
    <source>
        <dbReference type="PROSITE-ProRule" id="PRU00335"/>
    </source>
</evidence>
<dbReference type="STRING" id="1912961.BU204_28855"/>
<evidence type="ECO:0000313" key="6">
    <source>
        <dbReference type="EMBL" id="OLF12519.1"/>
    </source>
</evidence>
<proteinExistence type="predicted"/>
<reference evidence="6 7" key="1">
    <citation type="submission" date="2016-12" db="EMBL/GenBank/DDBJ databases">
        <title>The draft genome sequence of Actinophytocola sp. 11-183.</title>
        <authorList>
            <person name="Wang W."/>
            <person name="Yuan L."/>
        </authorList>
    </citation>
    <scope>NUCLEOTIDE SEQUENCE [LARGE SCALE GENOMIC DNA]</scope>
    <source>
        <strain evidence="6 7">11-183</strain>
    </source>
</reference>
<dbReference type="SUPFAM" id="SSF46689">
    <property type="entry name" value="Homeodomain-like"/>
    <property type="match status" value="1"/>
</dbReference>
<sequence>MDRDGAVRPVRADARRNRARILEVAEAVFAEQGASAPTEVVAERAGVAIGTVFRHFPTKPELLQAVVMNVWDRLVSDVDELVNATDDVGALFRFCTRVMALGAQNRAVFERLAETGSRVHVGDALTRLQPAVDLLLERARTAGTVRDDLRTAEVIALLAALCQEAITGRWSERFRHRALTVLFDGMRGPSST</sequence>
<dbReference type="PROSITE" id="PS50977">
    <property type="entry name" value="HTH_TETR_2"/>
    <property type="match status" value="1"/>
</dbReference>
<feature type="domain" description="HTH tetR-type" evidence="5">
    <location>
        <begin position="15"/>
        <end position="74"/>
    </location>
</feature>
<evidence type="ECO:0000313" key="7">
    <source>
        <dbReference type="Proteomes" id="UP000185596"/>
    </source>
</evidence>
<evidence type="ECO:0000256" key="3">
    <source>
        <dbReference type="ARBA" id="ARBA00023163"/>
    </source>
</evidence>
<dbReference type="GO" id="GO:0000976">
    <property type="term" value="F:transcription cis-regulatory region binding"/>
    <property type="evidence" value="ECO:0007669"/>
    <property type="project" value="TreeGrafter"/>
</dbReference>
<dbReference type="RefSeq" id="WP_075128930.1">
    <property type="nucleotide sequence ID" value="NZ_MSIE01000060.1"/>
</dbReference>
<evidence type="ECO:0000259" key="5">
    <source>
        <dbReference type="PROSITE" id="PS50977"/>
    </source>
</evidence>
<dbReference type="Gene3D" id="1.10.357.10">
    <property type="entry name" value="Tetracycline Repressor, domain 2"/>
    <property type="match status" value="1"/>
</dbReference>
<name>A0A1Q8CDW3_9PSEU</name>
<keyword evidence="2 4" id="KW-0238">DNA-binding</keyword>
<gene>
    <name evidence="6" type="ORF">BU204_28855</name>
</gene>
<dbReference type="PANTHER" id="PTHR30055:SF234">
    <property type="entry name" value="HTH-TYPE TRANSCRIPTIONAL REGULATOR BETI"/>
    <property type="match status" value="1"/>
</dbReference>
<accession>A0A1Q8CDW3</accession>
<dbReference type="InterPro" id="IPR001647">
    <property type="entry name" value="HTH_TetR"/>
</dbReference>
<dbReference type="Pfam" id="PF21597">
    <property type="entry name" value="TetR_C_43"/>
    <property type="match status" value="1"/>
</dbReference>
<dbReference type="SUPFAM" id="SSF48498">
    <property type="entry name" value="Tetracyclin repressor-like, C-terminal domain"/>
    <property type="match status" value="1"/>
</dbReference>
<dbReference type="Pfam" id="PF00440">
    <property type="entry name" value="TetR_N"/>
    <property type="match status" value="1"/>
</dbReference>
<feature type="DNA-binding region" description="H-T-H motif" evidence="4">
    <location>
        <begin position="37"/>
        <end position="56"/>
    </location>
</feature>
<organism evidence="6 7">
    <name type="scientific">Actinophytocola xanthii</name>
    <dbReference type="NCBI Taxonomy" id="1912961"/>
    <lineage>
        <taxon>Bacteria</taxon>
        <taxon>Bacillati</taxon>
        <taxon>Actinomycetota</taxon>
        <taxon>Actinomycetes</taxon>
        <taxon>Pseudonocardiales</taxon>
        <taxon>Pseudonocardiaceae</taxon>
    </lineage>
</organism>
<dbReference type="InterPro" id="IPR036271">
    <property type="entry name" value="Tet_transcr_reg_TetR-rel_C_sf"/>
</dbReference>
<keyword evidence="7" id="KW-1185">Reference proteome</keyword>
<dbReference type="InterPro" id="IPR049445">
    <property type="entry name" value="TetR_SbtR-like_C"/>
</dbReference>
<dbReference type="InterPro" id="IPR009057">
    <property type="entry name" value="Homeodomain-like_sf"/>
</dbReference>
<dbReference type="GO" id="GO:0003700">
    <property type="term" value="F:DNA-binding transcription factor activity"/>
    <property type="evidence" value="ECO:0007669"/>
    <property type="project" value="TreeGrafter"/>
</dbReference>
<protein>
    <recommendedName>
        <fullName evidence="5">HTH tetR-type domain-containing protein</fullName>
    </recommendedName>
</protein>
<dbReference type="PRINTS" id="PR00455">
    <property type="entry name" value="HTHTETR"/>
</dbReference>
<keyword evidence="3" id="KW-0804">Transcription</keyword>
<dbReference type="InterPro" id="IPR050109">
    <property type="entry name" value="HTH-type_TetR-like_transc_reg"/>
</dbReference>
<evidence type="ECO:0000256" key="2">
    <source>
        <dbReference type="ARBA" id="ARBA00023125"/>
    </source>
</evidence>
<dbReference type="AlphaFoldDB" id="A0A1Q8CDW3"/>
<keyword evidence="1" id="KW-0805">Transcription regulation</keyword>
<evidence type="ECO:0000256" key="1">
    <source>
        <dbReference type="ARBA" id="ARBA00023015"/>
    </source>
</evidence>
<dbReference type="PANTHER" id="PTHR30055">
    <property type="entry name" value="HTH-TYPE TRANSCRIPTIONAL REGULATOR RUTR"/>
    <property type="match status" value="1"/>
</dbReference>
<dbReference type="Proteomes" id="UP000185596">
    <property type="component" value="Unassembled WGS sequence"/>
</dbReference>
<dbReference type="OrthoDB" id="9795011at2"/>